<evidence type="ECO:0000256" key="2">
    <source>
        <dbReference type="ARBA" id="ARBA00022730"/>
    </source>
</evidence>
<dbReference type="SMART" id="SM00322">
    <property type="entry name" value="KH"/>
    <property type="match status" value="1"/>
</dbReference>
<sequence>MGQKVHPVCFRLSMTKDWGSRWYAKGSVFAKMLAEDIRVREYLKKRVSGAAISRILIERPAKSARVTLFSGRPGVIIGKKGDGLERIRADIQAMLSVPVCVNVEEVRKPELEAQIVSDSLAQQLEKRVMFRRAMKRCIQSAMRLGAEGIKIEASGRLNGIDIARSEWYREGRVPLQKLRADIGYGFSEAKTTYGLIGLKVWIFKGDRAAVASPSSSPVSPSAVPSPPSPRSAPDNQRKRSREGSRKSFPATKSGSGS</sequence>
<keyword evidence="12" id="KW-1185">Reference proteome</keyword>
<dbReference type="Proteomes" id="UP000198651">
    <property type="component" value="Chromosome I"/>
</dbReference>
<feature type="region of interest" description="Disordered" evidence="9">
    <location>
        <begin position="210"/>
        <end position="257"/>
    </location>
</feature>
<evidence type="ECO:0000313" key="11">
    <source>
        <dbReference type="EMBL" id="CUT17356.1"/>
    </source>
</evidence>
<feature type="compositionally biased region" description="Low complexity" evidence="9">
    <location>
        <begin position="210"/>
        <end position="222"/>
    </location>
</feature>
<dbReference type="OrthoDB" id="9806396at2"/>
<proteinExistence type="inferred from homology"/>
<comment type="similarity">
    <text evidence="1 8">Belongs to the universal ribosomal protein uS3 family.</text>
</comment>
<name>A0A0S4M2Z8_9BURK</name>
<feature type="domain" description="KH type-2" evidence="10">
    <location>
        <begin position="39"/>
        <end position="107"/>
    </location>
</feature>
<evidence type="ECO:0000256" key="4">
    <source>
        <dbReference type="ARBA" id="ARBA00022980"/>
    </source>
</evidence>
<dbReference type="RefSeq" id="WP_092342219.1">
    <property type="nucleotide sequence ID" value="NZ_FLSL01000099.1"/>
</dbReference>
<dbReference type="Gene3D" id="3.30.1140.32">
    <property type="entry name" value="Ribosomal protein S3, C-terminal domain"/>
    <property type="match status" value="1"/>
</dbReference>
<dbReference type="InterPro" id="IPR057258">
    <property type="entry name" value="Ribosomal_uS3"/>
</dbReference>
<dbReference type="GO" id="GO:0022627">
    <property type="term" value="C:cytosolic small ribosomal subunit"/>
    <property type="evidence" value="ECO:0007669"/>
    <property type="project" value="TreeGrafter"/>
</dbReference>
<dbReference type="SUPFAM" id="SSF54814">
    <property type="entry name" value="Prokaryotic type KH domain (KH-domain type II)"/>
    <property type="match status" value="1"/>
</dbReference>
<dbReference type="InterPro" id="IPR004087">
    <property type="entry name" value="KH_dom"/>
</dbReference>
<dbReference type="InterPro" id="IPR036419">
    <property type="entry name" value="Ribosomal_S3_C_sf"/>
</dbReference>
<organism evidence="11 12">
    <name type="scientific">Candidatus Ichthyocystis hellenicum</name>
    <dbReference type="NCBI Taxonomy" id="1561003"/>
    <lineage>
        <taxon>Bacteria</taxon>
        <taxon>Pseudomonadati</taxon>
        <taxon>Pseudomonadota</taxon>
        <taxon>Betaproteobacteria</taxon>
        <taxon>Burkholderiales</taxon>
        <taxon>Candidatus Ichthyocystis</taxon>
    </lineage>
</organism>
<dbReference type="GO" id="GO:0003729">
    <property type="term" value="F:mRNA binding"/>
    <property type="evidence" value="ECO:0007669"/>
    <property type="project" value="UniProtKB-UniRule"/>
</dbReference>
<keyword evidence="2 8" id="KW-0699">rRNA-binding</keyword>
<dbReference type="STRING" id="1561003.Ark11_0511"/>
<evidence type="ECO:0000256" key="7">
    <source>
        <dbReference type="ARBA" id="ARBA00035257"/>
    </source>
</evidence>
<accession>A0A0S4M2Z8</accession>
<dbReference type="InterPro" id="IPR004044">
    <property type="entry name" value="KH_dom_type_2"/>
</dbReference>
<comment type="subunit">
    <text evidence="8">Part of the 30S ribosomal subunit. Forms a tight complex with proteins S10 and S14.</text>
</comment>
<evidence type="ECO:0000256" key="1">
    <source>
        <dbReference type="ARBA" id="ARBA00010761"/>
    </source>
</evidence>
<feature type="compositionally biased region" description="Basic and acidic residues" evidence="9">
    <location>
        <begin position="235"/>
        <end position="245"/>
    </location>
</feature>
<evidence type="ECO:0000256" key="3">
    <source>
        <dbReference type="ARBA" id="ARBA00022884"/>
    </source>
</evidence>
<dbReference type="PANTHER" id="PTHR11760">
    <property type="entry name" value="30S/40S RIBOSOMAL PROTEIN S3"/>
    <property type="match status" value="1"/>
</dbReference>
<dbReference type="InterPro" id="IPR015946">
    <property type="entry name" value="KH_dom-like_a/b"/>
</dbReference>
<dbReference type="AlphaFoldDB" id="A0A0S4M2Z8"/>
<reference evidence="12" key="1">
    <citation type="submission" date="2015-11" db="EMBL/GenBank/DDBJ databases">
        <authorList>
            <person name="Seth-Smith H.M.B."/>
        </authorList>
    </citation>
    <scope>NUCLEOTIDE SEQUENCE [LARGE SCALE GENOMIC DNA]</scope>
    <source>
        <strain evidence="12">2013Ark11</strain>
    </source>
</reference>
<evidence type="ECO:0000259" key="10">
    <source>
        <dbReference type="PROSITE" id="PS50823"/>
    </source>
</evidence>
<dbReference type="NCBIfam" id="TIGR01009">
    <property type="entry name" value="rpsC_bact"/>
    <property type="match status" value="1"/>
</dbReference>
<keyword evidence="4 8" id="KW-0689">Ribosomal protein</keyword>
<dbReference type="InterPro" id="IPR001351">
    <property type="entry name" value="Ribosomal_uS3_C"/>
</dbReference>
<dbReference type="InterPro" id="IPR005704">
    <property type="entry name" value="Ribosomal_uS3_bac-typ"/>
</dbReference>
<dbReference type="FunFam" id="3.30.300.20:FF:000001">
    <property type="entry name" value="30S ribosomal protein S3"/>
    <property type="match status" value="1"/>
</dbReference>
<dbReference type="Gene3D" id="3.30.300.20">
    <property type="match status" value="1"/>
</dbReference>
<evidence type="ECO:0000256" key="6">
    <source>
        <dbReference type="ARBA" id="ARBA00024998"/>
    </source>
</evidence>
<evidence type="ECO:0000256" key="9">
    <source>
        <dbReference type="SAM" id="MobiDB-lite"/>
    </source>
</evidence>
<evidence type="ECO:0000256" key="8">
    <source>
        <dbReference type="HAMAP-Rule" id="MF_01309"/>
    </source>
</evidence>
<dbReference type="PATRIC" id="fig|1561003.3.peg.524"/>
<keyword evidence="3 8" id="KW-0694">RNA-binding</keyword>
<evidence type="ECO:0000256" key="5">
    <source>
        <dbReference type="ARBA" id="ARBA00023274"/>
    </source>
</evidence>
<dbReference type="GO" id="GO:0019843">
    <property type="term" value="F:rRNA binding"/>
    <property type="evidence" value="ECO:0007669"/>
    <property type="project" value="UniProtKB-UniRule"/>
</dbReference>
<comment type="function">
    <text evidence="6 8">Binds the lower part of the 30S subunit head. Binds mRNA in the 70S ribosome, positioning it for translation.</text>
</comment>
<dbReference type="Pfam" id="PF07650">
    <property type="entry name" value="KH_2"/>
    <property type="match status" value="1"/>
</dbReference>
<dbReference type="CDD" id="cd02412">
    <property type="entry name" value="KH-II_30S_S3"/>
    <property type="match status" value="1"/>
</dbReference>
<evidence type="ECO:0000313" key="12">
    <source>
        <dbReference type="Proteomes" id="UP000198651"/>
    </source>
</evidence>
<dbReference type="HAMAP" id="MF_01309_B">
    <property type="entry name" value="Ribosomal_uS3_B"/>
    <property type="match status" value="1"/>
</dbReference>
<dbReference type="Pfam" id="PF00189">
    <property type="entry name" value="Ribosomal_S3_C"/>
    <property type="match status" value="1"/>
</dbReference>
<dbReference type="InterPro" id="IPR009019">
    <property type="entry name" value="KH_sf_prok-type"/>
</dbReference>
<gene>
    <name evidence="8 11" type="primary">rpsC</name>
    <name evidence="11" type="ORF">Ark11_0511</name>
</gene>
<protein>
    <recommendedName>
        <fullName evidence="7 8">Small ribosomal subunit protein uS3</fullName>
    </recommendedName>
</protein>
<dbReference type="PANTHER" id="PTHR11760:SF19">
    <property type="entry name" value="SMALL RIBOSOMAL SUBUNIT PROTEIN US3C"/>
    <property type="match status" value="1"/>
</dbReference>
<dbReference type="GO" id="GO:0006412">
    <property type="term" value="P:translation"/>
    <property type="evidence" value="ECO:0007669"/>
    <property type="project" value="UniProtKB-UniRule"/>
</dbReference>
<dbReference type="EMBL" id="LN906597">
    <property type="protein sequence ID" value="CUT17356.1"/>
    <property type="molecule type" value="Genomic_DNA"/>
</dbReference>
<dbReference type="PROSITE" id="PS50823">
    <property type="entry name" value="KH_TYPE_2"/>
    <property type="match status" value="1"/>
</dbReference>
<keyword evidence="5 8" id="KW-0687">Ribonucleoprotein</keyword>
<dbReference type="SUPFAM" id="SSF54821">
    <property type="entry name" value="Ribosomal protein S3 C-terminal domain"/>
    <property type="match status" value="1"/>
</dbReference>
<dbReference type="GO" id="GO:0003735">
    <property type="term" value="F:structural constituent of ribosome"/>
    <property type="evidence" value="ECO:0007669"/>
    <property type="project" value="InterPro"/>
</dbReference>